<reference evidence="2 3" key="1">
    <citation type="submission" date="2018-07" db="EMBL/GenBank/DDBJ databases">
        <title>Genomic Encyclopedia of Type Strains, Phase IV (KMG-IV): sequencing the most valuable type-strain genomes for metagenomic binning, comparative biology and taxonomic classification.</title>
        <authorList>
            <person name="Goeker M."/>
        </authorList>
    </citation>
    <scope>NUCLEOTIDE SEQUENCE [LARGE SCALE GENOMIC DNA]</scope>
    <source>
        <strain evidence="2 3">DSM 44952</strain>
    </source>
</reference>
<dbReference type="InterPro" id="IPR018744">
    <property type="entry name" value="DUF2293"/>
</dbReference>
<dbReference type="Pfam" id="PF10056">
    <property type="entry name" value="DUF2293"/>
    <property type="match status" value="1"/>
</dbReference>
<dbReference type="PANTHER" id="PTHR38113:SF2">
    <property type="entry name" value="DUF2293 DOMAIN-CONTAINING PROTEIN"/>
    <property type="match status" value="1"/>
</dbReference>
<proteinExistence type="predicted"/>
<comment type="caution">
    <text evidence="2">The sequence shown here is derived from an EMBL/GenBank/DDBJ whole genome shotgun (WGS) entry which is preliminary data.</text>
</comment>
<gene>
    <name evidence="2" type="ORF">DFR68_10741</name>
</gene>
<sequence>MLLPDDARPPLRRVTVKSGDVSKLRRRVVEAAEAALARQKYVSAIDVFTGVGWLRSGHVDRWRQGRVDTLEQAAAVDGQRLADAVDILRDWALDSGLTPSETAYLSGSRDRRALRFLGDGDDSAFRMHWLSPDLTPARREQLVRRQNRVPDLTVVEAQESWSCVECAETGPYLIMDGTGPICLTCADLDHLEFLPAGDAALSRRAKKESALSAVVVRFNPRRKRYERQGILVEEQALARAEDQCLADEDARMRRRERDRVRRADQDVEFQARMAAEILVLFPRCPAERADRIAAHAAVRGSGRVGRSAAAKVLHHEAVTLAVIASVRHLDTDYDRLLMEGVPRTDARAEIRPVVDRVLNSWR</sequence>
<feature type="domain" description="DUF2293" evidence="1">
    <location>
        <begin position="277"/>
        <end position="362"/>
    </location>
</feature>
<dbReference type="Proteomes" id="UP000255355">
    <property type="component" value="Unassembled WGS sequence"/>
</dbReference>
<dbReference type="PANTHER" id="PTHR38113">
    <property type="match status" value="1"/>
</dbReference>
<dbReference type="AlphaFoldDB" id="A0A370H4D9"/>
<evidence type="ECO:0000259" key="1">
    <source>
        <dbReference type="Pfam" id="PF10056"/>
    </source>
</evidence>
<accession>A0A370H4D9</accession>
<dbReference type="STRING" id="1210089.GCA_001613165_00531"/>
<evidence type="ECO:0000313" key="2">
    <source>
        <dbReference type="EMBL" id="RDI48916.1"/>
    </source>
</evidence>
<keyword evidence="3" id="KW-1185">Reference proteome</keyword>
<protein>
    <recommendedName>
        <fullName evidence="1">DUF2293 domain-containing protein</fullName>
    </recommendedName>
</protein>
<organism evidence="2 3">
    <name type="scientific">Nocardia mexicana</name>
    <dbReference type="NCBI Taxonomy" id="279262"/>
    <lineage>
        <taxon>Bacteria</taxon>
        <taxon>Bacillati</taxon>
        <taxon>Actinomycetota</taxon>
        <taxon>Actinomycetes</taxon>
        <taxon>Mycobacteriales</taxon>
        <taxon>Nocardiaceae</taxon>
        <taxon>Nocardia</taxon>
    </lineage>
</organism>
<evidence type="ECO:0000313" key="3">
    <source>
        <dbReference type="Proteomes" id="UP000255355"/>
    </source>
</evidence>
<dbReference type="EMBL" id="QQAZ01000007">
    <property type="protein sequence ID" value="RDI48916.1"/>
    <property type="molecule type" value="Genomic_DNA"/>
</dbReference>
<name>A0A370H4D9_9NOCA</name>